<accession>A0AAP6XM35</accession>
<dbReference type="GO" id="GO:0016747">
    <property type="term" value="F:acyltransferase activity, transferring groups other than amino-acyl groups"/>
    <property type="evidence" value="ECO:0007669"/>
    <property type="project" value="InterPro"/>
</dbReference>
<dbReference type="Proteomes" id="UP000591626">
    <property type="component" value="Unassembled WGS sequence"/>
</dbReference>
<dbReference type="PROSITE" id="PS51186">
    <property type="entry name" value="GNAT"/>
    <property type="match status" value="1"/>
</dbReference>
<protein>
    <submittedName>
        <fullName evidence="2">GNAT family N-acetyltransferase</fullName>
    </submittedName>
</protein>
<name>A0AAP6XM35_9CORY</name>
<sequence length="169" mass="18408">MPTNPWFPPANDTLTDGELTLLPWSRVKTVPGVRDDLFAASVDPRMIEWTTVPSPYTVEMAEAFLGDSGDGCARWALVVDDRYCGSIELRPDDSGGADFGYNTAPWARGRGLMTRAVRLVTDHAFAEGAPLLIIRALPGNAASRHVAEVNGFAFSGERDGRVEYVKHAE</sequence>
<evidence type="ECO:0000313" key="2">
    <source>
        <dbReference type="EMBL" id="NJJ03772.1"/>
    </source>
</evidence>
<dbReference type="InterPro" id="IPR016181">
    <property type="entry name" value="Acyl_CoA_acyltransferase"/>
</dbReference>
<feature type="domain" description="N-acetyltransferase" evidence="1">
    <location>
        <begin position="33"/>
        <end position="169"/>
    </location>
</feature>
<dbReference type="RefSeq" id="WP_167616347.1">
    <property type="nucleotide sequence ID" value="NZ_JAAUVV010000007.1"/>
</dbReference>
<organism evidence="2 3">
    <name type="scientific">Corynebacterium coyleae</name>
    <dbReference type="NCBI Taxonomy" id="53374"/>
    <lineage>
        <taxon>Bacteria</taxon>
        <taxon>Bacillati</taxon>
        <taxon>Actinomycetota</taxon>
        <taxon>Actinomycetes</taxon>
        <taxon>Mycobacteriales</taxon>
        <taxon>Corynebacteriaceae</taxon>
        <taxon>Corynebacterium</taxon>
    </lineage>
</organism>
<dbReference type="PANTHER" id="PTHR43792">
    <property type="entry name" value="GNAT FAMILY, PUTATIVE (AFU_ORTHOLOGUE AFUA_3G00765)-RELATED-RELATED"/>
    <property type="match status" value="1"/>
</dbReference>
<proteinExistence type="predicted"/>
<dbReference type="Pfam" id="PF13302">
    <property type="entry name" value="Acetyltransf_3"/>
    <property type="match status" value="1"/>
</dbReference>
<dbReference type="AlphaFoldDB" id="A0AAP6XM35"/>
<evidence type="ECO:0000313" key="3">
    <source>
        <dbReference type="Proteomes" id="UP000591626"/>
    </source>
</evidence>
<dbReference type="EMBL" id="JAAUVV010000007">
    <property type="protein sequence ID" value="NJJ03772.1"/>
    <property type="molecule type" value="Genomic_DNA"/>
</dbReference>
<reference evidence="2 3" key="1">
    <citation type="submission" date="2020-03" db="EMBL/GenBank/DDBJ databases">
        <title>Draft genome sequences of bacterial isolates from the female urobiome.</title>
        <authorList>
            <person name="Miller-Ensminger T."/>
            <person name="Wolfe A.J."/>
            <person name="Putonti C."/>
        </authorList>
    </citation>
    <scope>NUCLEOTIDE SEQUENCE [LARGE SCALE GENOMIC DNA]</scope>
    <source>
        <strain evidence="2 3">UMB8490</strain>
    </source>
</reference>
<dbReference type="InterPro" id="IPR000182">
    <property type="entry name" value="GNAT_dom"/>
</dbReference>
<dbReference type="SUPFAM" id="SSF55729">
    <property type="entry name" value="Acyl-CoA N-acyltransferases (Nat)"/>
    <property type="match status" value="1"/>
</dbReference>
<gene>
    <name evidence="2" type="ORF">HC138_05310</name>
</gene>
<evidence type="ECO:0000259" key="1">
    <source>
        <dbReference type="PROSITE" id="PS51186"/>
    </source>
</evidence>
<dbReference type="Gene3D" id="3.40.630.30">
    <property type="match status" value="1"/>
</dbReference>
<dbReference type="InterPro" id="IPR051531">
    <property type="entry name" value="N-acetyltransferase"/>
</dbReference>
<comment type="caution">
    <text evidence="2">The sequence shown here is derived from an EMBL/GenBank/DDBJ whole genome shotgun (WGS) entry which is preliminary data.</text>
</comment>